<evidence type="ECO:0000313" key="2">
    <source>
        <dbReference type="EnsemblPlants" id="OB08G19160.1"/>
    </source>
</evidence>
<dbReference type="SUPFAM" id="SSF52156">
    <property type="entry name" value="Initiation factor IF2/eIF5b, domain 3"/>
    <property type="match status" value="1"/>
</dbReference>
<organism evidence="2">
    <name type="scientific">Oryza brachyantha</name>
    <name type="common">malo sina</name>
    <dbReference type="NCBI Taxonomy" id="4533"/>
    <lineage>
        <taxon>Eukaryota</taxon>
        <taxon>Viridiplantae</taxon>
        <taxon>Streptophyta</taxon>
        <taxon>Embryophyta</taxon>
        <taxon>Tracheophyta</taxon>
        <taxon>Spermatophyta</taxon>
        <taxon>Magnoliopsida</taxon>
        <taxon>Liliopsida</taxon>
        <taxon>Poales</taxon>
        <taxon>Poaceae</taxon>
        <taxon>BOP clade</taxon>
        <taxon>Oryzoideae</taxon>
        <taxon>Oryzeae</taxon>
        <taxon>Oryzinae</taxon>
        <taxon>Oryza</taxon>
    </lineage>
</organism>
<dbReference type="Gene3D" id="3.40.50.10050">
    <property type="entry name" value="Translation initiation factor IF- 2, domain 3"/>
    <property type="match status" value="1"/>
</dbReference>
<dbReference type="Gramene" id="OB08G19160.1">
    <property type="protein sequence ID" value="OB08G19160.1"/>
    <property type="gene ID" value="OB08G19160"/>
</dbReference>
<reference evidence="2" key="2">
    <citation type="submission" date="2013-04" db="UniProtKB">
        <authorList>
            <consortium name="EnsemblPlants"/>
        </authorList>
    </citation>
    <scope>IDENTIFICATION</scope>
</reference>
<dbReference type="EnsemblPlants" id="OB08G19160.1">
    <property type="protein sequence ID" value="OB08G19160.1"/>
    <property type="gene ID" value="OB08G19160"/>
</dbReference>
<reference evidence="2" key="1">
    <citation type="journal article" date="2013" name="Nat. Commun.">
        <title>Whole-genome sequencing of Oryza brachyantha reveals mechanisms underlying Oryza genome evolution.</title>
        <authorList>
            <person name="Chen J."/>
            <person name="Huang Q."/>
            <person name="Gao D."/>
            <person name="Wang J."/>
            <person name="Lang Y."/>
            <person name="Liu T."/>
            <person name="Li B."/>
            <person name="Bai Z."/>
            <person name="Luis Goicoechea J."/>
            <person name="Liang C."/>
            <person name="Chen C."/>
            <person name="Zhang W."/>
            <person name="Sun S."/>
            <person name="Liao Y."/>
            <person name="Zhang X."/>
            <person name="Yang L."/>
            <person name="Song C."/>
            <person name="Wang M."/>
            <person name="Shi J."/>
            <person name="Liu G."/>
            <person name="Liu J."/>
            <person name="Zhou H."/>
            <person name="Zhou W."/>
            <person name="Yu Q."/>
            <person name="An N."/>
            <person name="Chen Y."/>
            <person name="Cai Q."/>
            <person name="Wang B."/>
            <person name="Liu B."/>
            <person name="Min J."/>
            <person name="Huang Y."/>
            <person name="Wu H."/>
            <person name="Li Z."/>
            <person name="Zhang Y."/>
            <person name="Yin Y."/>
            <person name="Song W."/>
            <person name="Jiang J."/>
            <person name="Jackson S.A."/>
            <person name="Wing R.A."/>
            <person name="Wang J."/>
            <person name="Chen M."/>
        </authorList>
    </citation>
    <scope>NUCLEOTIDE SEQUENCE [LARGE SCALE GENOMIC DNA]</scope>
    <source>
        <strain evidence="2">cv. IRGC 101232</strain>
    </source>
</reference>
<dbReference type="eggNOG" id="KOG1144">
    <property type="taxonomic scope" value="Eukaryota"/>
</dbReference>
<protein>
    <submittedName>
        <fullName evidence="2">Uncharacterized protein</fullName>
    </submittedName>
</protein>
<feature type="region of interest" description="Disordered" evidence="1">
    <location>
        <begin position="63"/>
        <end position="86"/>
    </location>
</feature>
<feature type="compositionally biased region" description="Gly residues" evidence="1">
    <location>
        <begin position="70"/>
        <end position="84"/>
    </location>
</feature>
<dbReference type="InterPro" id="IPR036925">
    <property type="entry name" value="TIF_IF2_dom3_sf"/>
</dbReference>
<keyword evidence="3" id="KW-1185">Reference proteome</keyword>
<evidence type="ECO:0000256" key="1">
    <source>
        <dbReference type="SAM" id="MobiDB-lite"/>
    </source>
</evidence>
<dbReference type="HOGENOM" id="CLU_1629628_0_0_1"/>
<evidence type="ECO:0000313" key="3">
    <source>
        <dbReference type="Proteomes" id="UP000006038"/>
    </source>
</evidence>
<name>J3MS37_ORYBR</name>
<dbReference type="STRING" id="4533.J3MS37"/>
<dbReference type="Proteomes" id="UP000006038">
    <property type="component" value="Chromosome 8"/>
</dbReference>
<accession>J3MS37</accession>
<dbReference type="AlphaFoldDB" id="J3MS37"/>
<sequence>MESIGPVRKKNVMKANVMLERKKEYATILAFDVKVMPTACDLAEESGVKVLMSELWQGRRGACSAPHGRQVGGPRGGSGNGYGSGQTHHGSGWGGCGSSRLGGGSPTLRCLFAAAASAGHSSPYGWRLNMAAGVSSLCGGHGTYRAFGHLADGYVNWRRLTAT</sequence>
<proteinExistence type="predicted"/>